<sequence>MDKEAEFVKMYEEHYKTVQRYVRTILGSSSFSEDVVQDTFLEAWRKFDIIREHPNQGGWLIRTACYKIRNIRKRFNRLETISLDDGVEPSREDYALETKELDVILEKTLNEEERLRFKRYYLWGYTIPEIARLEGISENNARVRISRVIHKLRKEILAVSFLSFAMSGMLENLCMLVKDFMMF</sequence>
<evidence type="ECO:0000256" key="4">
    <source>
        <dbReference type="ARBA" id="ARBA00023163"/>
    </source>
</evidence>
<feature type="domain" description="RNA polymerase sigma factor 70 region 4 type 2" evidence="6">
    <location>
        <begin position="108"/>
        <end position="148"/>
    </location>
</feature>
<dbReference type="GO" id="GO:0003677">
    <property type="term" value="F:DNA binding"/>
    <property type="evidence" value="ECO:0007669"/>
    <property type="project" value="InterPro"/>
</dbReference>
<evidence type="ECO:0000259" key="5">
    <source>
        <dbReference type="Pfam" id="PF04542"/>
    </source>
</evidence>
<gene>
    <name evidence="7" type="ORF">H9742_02675</name>
</gene>
<evidence type="ECO:0000256" key="1">
    <source>
        <dbReference type="ARBA" id="ARBA00010641"/>
    </source>
</evidence>
<reference evidence="7" key="2">
    <citation type="submission" date="2021-04" db="EMBL/GenBank/DDBJ databases">
        <authorList>
            <person name="Gilroy R."/>
        </authorList>
    </citation>
    <scope>NUCLEOTIDE SEQUENCE</scope>
    <source>
        <strain evidence="7">CHK195-6426</strain>
    </source>
</reference>
<dbReference type="InterPro" id="IPR039425">
    <property type="entry name" value="RNA_pol_sigma-70-like"/>
</dbReference>
<accession>A0A9D1R4N3</accession>
<dbReference type="InterPro" id="IPR007627">
    <property type="entry name" value="RNA_pol_sigma70_r2"/>
</dbReference>
<feature type="domain" description="RNA polymerase sigma-70 region 2" evidence="5">
    <location>
        <begin position="10"/>
        <end position="70"/>
    </location>
</feature>
<dbReference type="Proteomes" id="UP000824265">
    <property type="component" value="Unassembled WGS sequence"/>
</dbReference>
<dbReference type="InterPro" id="IPR013324">
    <property type="entry name" value="RNA_pol_sigma_r3/r4-like"/>
</dbReference>
<keyword evidence="4" id="KW-0804">Transcription</keyword>
<dbReference type="InterPro" id="IPR013325">
    <property type="entry name" value="RNA_pol_sigma_r2"/>
</dbReference>
<protein>
    <submittedName>
        <fullName evidence="7">RNA polymerase sigma factor</fullName>
    </submittedName>
</protein>
<proteinExistence type="inferred from homology"/>
<dbReference type="InterPro" id="IPR013249">
    <property type="entry name" value="RNA_pol_sigma70_r4_t2"/>
</dbReference>
<dbReference type="InterPro" id="IPR036388">
    <property type="entry name" value="WH-like_DNA-bd_sf"/>
</dbReference>
<dbReference type="EMBL" id="DXGH01000012">
    <property type="protein sequence ID" value="HIW80423.1"/>
    <property type="molecule type" value="Genomic_DNA"/>
</dbReference>
<evidence type="ECO:0000256" key="3">
    <source>
        <dbReference type="ARBA" id="ARBA00023082"/>
    </source>
</evidence>
<keyword evidence="3" id="KW-0731">Sigma factor</keyword>
<reference evidence="7" key="1">
    <citation type="journal article" date="2021" name="PeerJ">
        <title>Extensive microbial diversity within the chicken gut microbiome revealed by metagenomics and culture.</title>
        <authorList>
            <person name="Gilroy R."/>
            <person name="Ravi A."/>
            <person name="Getino M."/>
            <person name="Pursley I."/>
            <person name="Horton D.L."/>
            <person name="Alikhan N.F."/>
            <person name="Baker D."/>
            <person name="Gharbi K."/>
            <person name="Hall N."/>
            <person name="Watson M."/>
            <person name="Adriaenssens E.M."/>
            <person name="Foster-Nyarko E."/>
            <person name="Jarju S."/>
            <person name="Secka A."/>
            <person name="Antonio M."/>
            <person name="Oren A."/>
            <person name="Chaudhuri R.R."/>
            <person name="La Ragione R."/>
            <person name="Hildebrand F."/>
            <person name="Pallen M.J."/>
        </authorList>
    </citation>
    <scope>NUCLEOTIDE SEQUENCE</scope>
    <source>
        <strain evidence="7">CHK195-6426</strain>
    </source>
</reference>
<dbReference type="PANTHER" id="PTHR43133">
    <property type="entry name" value="RNA POLYMERASE ECF-TYPE SIGMA FACTO"/>
    <property type="match status" value="1"/>
</dbReference>
<dbReference type="PANTHER" id="PTHR43133:SF51">
    <property type="entry name" value="RNA POLYMERASE SIGMA FACTOR"/>
    <property type="match status" value="1"/>
</dbReference>
<comment type="similarity">
    <text evidence="1">Belongs to the sigma-70 factor family. ECF subfamily.</text>
</comment>
<dbReference type="Pfam" id="PF08281">
    <property type="entry name" value="Sigma70_r4_2"/>
    <property type="match status" value="1"/>
</dbReference>
<dbReference type="NCBIfam" id="TIGR02937">
    <property type="entry name" value="sigma70-ECF"/>
    <property type="match status" value="1"/>
</dbReference>
<dbReference type="Gene3D" id="1.10.1740.10">
    <property type="match status" value="1"/>
</dbReference>
<keyword evidence="2" id="KW-0805">Transcription regulation</keyword>
<dbReference type="Pfam" id="PF04542">
    <property type="entry name" value="Sigma70_r2"/>
    <property type="match status" value="1"/>
</dbReference>
<dbReference type="InterPro" id="IPR014284">
    <property type="entry name" value="RNA_pol_sigma-70_dom"/>
</dbReference>
<dbReference type="GO" id="GO:0016987">
    <property type="term" value="F:sigma factor activity"/>
    <property type="evidence" value="ECO:0007669"/>
    <property type="project" value="UniProtKB-KW"/>
</dbReference>
<evidence type="ECO:0000313" key="7">
    <source>
        <dbReference type="EMBL" id="HIW80423.1"/>
    </source>
</evidence>
<dbReference type="GO" id="GO:0006352">
    <property type="term" value="P:DNA-templated transcription initiation"/>
    <property type="evidence" value="ECO:0007669"/>
    <property type="project" value="InterPro"/>
</dbReference>
<evidence type="ECO:0000256" key="2">
    <source>
        <dbReference type="ARBA" id="ARBA00023015"/>
    </source>
</evidence>
<evidence type="ECO:0000313" key="8">
    <source>
        <dbReference type="Proteomes" id="UP000824265"/>
    </source>
</evidence>
<dbReference type="AlphaFoldDB" id="A0A9D1R4N3"/>
<dbReference type="SUPFAM" id="SSF88659">
    <property type="entry name" value="Sigma3 and sigma4 domains of RNA polymerase sigma factors"/>
    <property type="match status" value="1"/>
</dbReference>
<name>A0A9D1R4N3_9FIRM</name>
<dbReference type="SUPFAM" id="SSF88946">
    <property type="entry name" value="Sigma2 domain of RNA polymerase sigma factors"/>
    <property type="match status" value="1"/>
</dbReference>
<evidence type="ECO:0000259" key="6">
    <source>
        <dbReference type="Pfam" id="PF08281"/>
    </source>
</evidence>
<comment type="caution">
    <text evidence="7">The sequence shown here is derived from an EMBL/GenBank/DDBJ whole genome shotgun (WGS) entry which is preliminary data.</text>
</comment>
<dbReference type="Gene3D" id="1.10.10.10">
    <property type="entry name" value="Winged helix-like DNA-binding domain superfamily/Winged helix DNA-binding domain"/>
    <property type="match status" value="1"/>
</dbReference>
<organism evidence="7 8">
    <name type="scientific">Candidatus Acetatifactor stercoripullorum</name>
    <dbReference type="NCBI Taxonomy" id="2838414"/>
    <lineage>
        <taxon>Bacteria</taxon>
        <taxon>Bacillati</taxon>
        <taxon>Bacillota</taxon>
        <taxon>Clostridia</taxon>
        <taxon>Lachnospirales</taxon>
        <taxon>Lachnospiraceae</taxon>
        <taxon>Acetatifactor</taxon>
    </lineage>
</organism>